<evidence type="ECO:0000256" key="1">
    <source>
        <dbReference type="SAM" id="Phobius"/>
    </source>
</evidence>
<dbReference type="InterPro" id="IPR026508">
    <property type="entry name" value="TMEM164"/>
</dbReference>
<dbReference type="OMA" id="QPCHMSG"/>
<dbReference type="PANTHER" id="PTHR20948">
    <property type="entry name" value="TRANSMEMBRANE PROTEIN 164"/>
    <property type="match status" value="1"/>
</dbReference>
<gene>
    <name evidence="2" type="ORF">CONCODRAFT_78667</name>
</gene>
<evidence type="ECO:0000313" key="2">
    <source>
        <dbReference type="EMBL" id="KXN70808.1"/>
    </source>
</evidence>
<accession>A0A137P731</accession>
<organism evidence="2 3">
    <name type="scientific">Conidiobolus coronatus (strain ATCC 28846 / CBS 209.66 / NRRL 28638)</name>
    <name type="common">Delacroixia coronata</name>
    <dbReference type="NCBI Taxonomy" id="796925"/>
    <lineage>
        <taxon>Eukaryota</taxon>
        <taxon>Fungi</taxon>
        <taxon>Fungi incertae sedis</taxon>
        <taxon>Zoopagomycota</taxon>
        <taxon>Entomophthoromycotina</taxon>
        <taxon>Entomophthoromycetes</taxon>
        <taxon>Entomophthorales</taxon>
        <taxon>Ancylistaceae</taxon>
        <taxon>Conidiobolus</taxon>
    </lineage>
</organism>
<feature type="transmembrane region" description="Helical" evidence="1">
    <location>
        <begin position="171"/>
        <end position="188"/>
    </location>
</feature>
<proteinExistence type="predicted"/>
<dbReference type="OrthoDB" id="17328at2759"/>
<feature type="transmembrane region" description="Helical" evidence="1">
    <location>
        <begin position="41"/>
        <end position="59"/>
    </location>
</feature>
<keyword evidence="1" id="KW-0812">Transmembrane</keyword>
<protein>
    <submittedName>
        <fullName evidence="2">Uncharacterized protein</fullName>
    </submittedName>
</protein>
<dbReference type="EMBL" id="KQ964492">
    <property type="protein sequence ID" value="KXN70808.1"/>
    <property type="molecule type" value="Genomic_DNA"/>
</dbReference>
<dbReference type="PANTHER" id="PTHR20948:SF2">
    <property type="entry name" value="TRANSMEMBRANE PROTEIN 164"/>
    <property type="match status" value="1"/>
</dbReference>
<keyword evidence="1" id="KW-0472">Membrane</keyword>
<reference evidence="2 3" key="1">
    <citation type="journal article" date="2015" name="Genome Biol. Evol.">
        <title>Phylogenomic analyses indicate that early fungi evolved digesting cell walls of algal ancestors of land plants.</title>
        <authorList>
            <person name="Chang Y."/>
            <person name="Wang S."/>
            <person name="Sekimoto S."/>
            <person name="Aerts A.L."/>
            <person name="Choi C."/>
            <person name="Clum A."/>
            <person name="LaButti K.M."/>
            <person name="Lindquist E.A."/>
            <person name="Yee Ngan C."/>
            <person name="Ohm R.A."/>
            <person name="Salamov A.A."/>
            <person name="Grigoriev I.V."/>
            <person name="Spatafora J.W."/>
            <person name="Berbee M.L."/>
        </authorList>
    </citation>
    <scope>NUCLEOTIDE SEQUENCE [LARGE SCALE GENOMIC DNA]</scope>
    <source>
        <strain evidence="2 3">NRRL 28638</strain>
    </source>
</reference>
<feature type="transmembrane region" description="Helical" evidence="1">
    <location>
        <begin position="200"/>
        <end position="225"/>
    </location>
</feature>
<name>A0A137P731_CONC2</name>
<dbReference type="Pfam" id="PF14808">
    <property type="entry name" value="TMEM164"/>
    <property type="match status" value="1"/>
</dbReference>
<feature type="transmembrane region" description="Helical" evidence="1">
    <location>
        <begin position="109"/>
        <end position="128"/>
    </location>
</feature>
<feature type="transmembrane region" description="Helical" evidence="1">
    <location>
        <begin position="245"/>
        <end position="275"/>
    </location>
</feature>
<sequence>MVHKYFESLITNYSAPMSFEKDLSLLADATDGIWFIDPIHHFYELVIFTVCSSLLFWYCSKRVFKNKTLLSLVKNQSKSKKNAMEIIVTLVTLFSYCLLFYHKSLRNKSINMLQMCHFNMGLLLVTLLSPKKYFVTHLLFNLYLFYIFGTILALSFPDLRGFIYFFEYENFFLEHYILLIVPFIMIYTRRYIVFPVQRSLLGLAFSVKALLILSVSTIIGLKYGVNVNYSLAPPPGYLETFGNYYRIFMTTMFLILMLFSRLFLINLFNITIVLINSIIHQEKSKTKLEKLQ</sequence>
<keyword evidence="1" id="KW-1133">Transmembrane helix</keyword>
<keyword evidence="3" id="KW-1185">Reference proteome</keyword>
<feature type="transmembrane region" description="Helical" evidence="1">
    <location>
        <begin position="140"/>
        <end position="159"/>
    </location>
</feature>
<feature type="transmembrane region" description="Helical" evidence="1">
    <location>
        <begin position="83"/>
        <end position="103"/>
    </location>
</feature>
<dbReference type="AlphaFoldDB" id="A0A137P731"/>
<dbReference type="Proteomes" id="UP000070444">
    <property type="component" value="Unassembled WGS sequence"/>
</dbReference>
<evidence type="ECO:0000313" key="3">
    <source>
        <dbReference type="Proteomes" id="UP000070444"/>
    </source>
</evidence>